<dbReference type="InterPro" id="IPR051153">
    <property type="entry name" value="Yeast_CWMannoprotein_PIR"/>
</dbReference>
<keyword evidence="9" id="KW-1185">Reference proteome</keyword>
<dbReference type="AlphaFoldDB" id="A0A1E4TYM6"/>
<evidence type="ECO:0000259" key="7">
    <source>
        <dbReference type="Pfam" id="PF22799"/>
    </source>
</evidence>
<dbReference type="GO" id="GO:0009277">
    <property type="term" value="C:fungal-type cell wall"/>
    <property type="evidence" value="ECO:0007669"/>
    <property type="project" value="TreeGrafter"/>
</dbReference>
<comment type="similarity">
    <text evidence="5">Belongs to the PIR protein family.</text>
</comment>
<evidence type="ECO:0000256" key="3">
    <source>
        <dbReference type="ARBA" id="ARBA00022525"/>
    </source>
</evidence>
<dbReference type="Pfam" id="PF22799">
    <property type="entry name" value="PIR1-like_C"/>
    <property type="match status" value="1"/>
</dbReference>
<dbReference type="OrthoDB" id="5415592at2759"/>
<dbReference type="GO" id="GO:0005199">
    <property type="term" value="F:structural constituent of cell wall"/>
    <property type="evidence" value="ECO:0007669"/>
    <property type="project" value="TreeGrafter"/>
</dbReference>
<dbReference type="Proteomes" id="UP000094236">
    <property type="component" value="Unassembled WGS sequence"/>
</dbReference>
<comment type="subcellular location">
    <subcellularLocation>
        <location evidence="1">Secreted</location>
        <location evidence="1">Cell wall</location>
    </subcellularLocation>
</comment>
<gene>
    <name evidence="8" type="ORF">PACTADRAFT_48665</name>
</gene>
<evidence type="ECO:0000256" key="1">
    <source>
        <dbReference type="ARBA" id="ARBA00004191"/>
    </source>
</evidence>
<evidence type="ECO:0000256" key="5">
    <source>
        <dbReference type="ARBA" id="ARBA00038219"/>
    </source>
</evidence>
<name>A0A1E4TYM6_PACTA</name>
<feature type="signal peptide" evidence="6">
    <location>
        <begin position="1"/>
        <end position="20"/>
    </location>
</feature>
<evidence type="ECO:0000256" key="4">
    <source>
        <dbReference type="ARBA" id="ARBA00022729"/>
    </source>
</evidence>
<dbReference type="STRING" id="669874.A0A1E4TYM6"/>
<organism evidence="8 9">
    <name type="scientific">Pachysolen tannophilus NRRL Y-2460</name>
    <dbReference type="NCBI Taxonomy" id="669874"/>
    <lineage>
        <taxon>Eukaryota</taxon>
        <taxon>Fungi</taxon>
        <taxon>Dikarya</taxon>
        <taxon>Ascomycota</taxon>
        <taxon>Saccharomycotina</taxon>
        <taxon>Pichiomycetes</taxon>
        <taxon>Pachysolenaceae</taxon>
        <taxon>Pachysolen</taxon>
    </lineage>
</organism>
<feature type="domain" description="Cell wall mannoprotein PIR1-like C-terminal" evidence="7">
    <location>
        <begin position="145"/>
        <end position="218"/>
    </location>
</feature>
<proteinExistence type="inferred from homology"/>
<reference evidence="9" key="1">
    <citation type="submission" date="2016-05" db="EMBL/GenBank/DDBJ databases">
        <title>Comparative genomics of biotechnologically important yeasts.</title>
        <authorList>
            <consortium name="DOE Joint Genome Institute"/>
            <person name="Riley R."/>
            <person name="Haridas S."/>
            <person name="Wolfe K.H."/>
            <person name="Lopes M.R."/>
            <person name="Hittinger C.T."/>
            <person name="Goker M."/>
            <person name="Salamov A."/>
            <person name="Wisecaver J."/>
            <person name="Long T.M."/>
            <person name="Aerts A.L."/>
            <person name="Barry K."/>
            <person name="Choi C."/>
            <person name="Clum A."/>
            <person name="Coughlan A.Y."/>
            <person name="Deshpande S."/>
            <person name="Douglass A.P."/>
            <person name="Hanson S.J."/>
            <person name="Klenk H.-P."/>
            <person name="Labutti K."/>
            <person name="Lapidus A."/>
            <person name="Lindquist E."/>
            <person name="Lipzen A."/>
            <person name="Meier-Kolthoff J.P."/>
            <person name="Ohm R.A."/>
            <person name="Otillar R.P."/>
            <person name="Pangilinan J."/>
            <person name="Peng Y."/>
            <person name="Rokas A."/>
            <person name="Rosa C.A."/>
            <person name="Scheuner C."/>
            <person name="Sibirny A.A."/>
            <person name="Slot J.C."/>
            <person name="Stielow J.B."/>
            <person name="Sun H."/>
            <person name="Kurtzman C.P."/>
            <person name="Blackwell M."/>
            <person name="Grigoriev I.V."/>
            <person name="Jeffries T.W."/>
        </authorList>
    </citation>
    <scope>NUCLEOTIDE SEQUENCE [LARGE SCALE GENOMIC DNA]</scope>
    <source>
        <strain evidence="9">NRRL Y-2460</strain>
    </source>
</reference>
<dbReference type="PANTHER" id="PTHR47254:SF1">
    <property type="entry name" value="CELL WALL MANNOPROTEIN CIS3-RELATED"/>
    <property type="match status" value="1"/>
</dbReference>
<dbReference type="InterPro" id="IPR054508">
    <property type="entry name" value="PIR1-like_C"/>
</dbReference>
<dbReference type="GO" id="GO:0031505">
    <property type="term" value="P:fungal-type cell wall organization"/>
    <property type="evidence" value="ECO:0007669"/>
    <property type="project" value="TreeGrafter"/>
</dbReference>
<protein>
    <recommendedName>
        <fullName evidence="7">Cell wall mannoprotein PIR1-like C-terminal domain-containing protein</fullName>
    </recommendedName>
</protein>
<evidence type="ECO:0000256" key="2">
    <source>
        <dbReference type="ARBA" id="ARBA00022512"/>
    </source>
</evidence>
<evidence type="ECO:0000313" key="8">
    <source>
        <dbReference type="EMBL" id="ODV96862.1"/>
    </source>
</evidence>
<evidence type="ECO:0000256" key="6">
    <source>
        <dbReference type="SAM" id="SignalP"/>
    </source>
</evidence>
<dbReference type="EMBL" id="KV454012">
    <property type="protein sequence ID" value="ODV96862.1"/>
    <property type="molecule type" value="Genomic_DNA"/>
</dbReference>
<accession>A0A1E4TYM6</accession>
<sequence length="228" mass="23059">MQYRLAKSLAILGLATQALAAYVPSSSVSSAATSSASESWTTLTPSASASDGAVTDYASTFGIAIQTISTSSGSSAAASGSAAVVRKRDVEGATTASGTSAVTTVSATETATSASSSSTSTSNIEITSEACLSDDTLALFLSSSILTDSKGRIGSIVANYQFQFDGPPPQAGAIYAAGWAITESGLLSLGSNDTFYQCLSGDFYNLYNEDIGSQCSPIHLEIVALIDC</sequence>
<keyword evidence="3" id="KW-0964">Secreted</keyword>
<feature type="chain" id="PRO_5009163407" description="Cell wall mannoprotein PIR1-like C-terminal domain-containing protein" evidence="6">
    <location>
        <begin position="21"/>
        <end position="228"/>
    </location>
</feature>
<keyword evidence="2" id="KW-0134">Cell wall</keyword>
<evidence type="ECO:0000313" key="9">
    <source>
        <dbReference type="Proteomes" id="UP000094236"/>
    </source>
</evidence>
<keyword evidence="4 6" id="KW-0732">Signal</keyword>
<dbReference type="PANTHER" id="PTHR47254">
    <property type="entry name" value="CELL WALL MANNOPROTEIN CIS3-RELATED"/>
    <property type="match status" value="1"/>
</dbReference>